<dbReference type="AlphaFoldDB" id="V6LSP0"/>
<keyword evidence="4" id="KW-1185">Reference proteome</keyword>
<protein>
    <submittedName>
        <fullName evidence="2">Uncharacterized protein</fullName>
    </submittedName>
</protein>
<evidence type="ECO:0000313" key="2">
    <source>
        <dbReference type="EMBL" id="EST43804.1"/>
    </source>
</evidence>
<name>V6LSP0_9EUKA</name>
<feature type="compositionally biased region" description="Polar residues" evidence="1">
    <location>
        <begin position="65"/>
        <end position="78"/>
    </location>
</feature>
<feature type="region of interest" description="Disordered" evidence="1">
    <location>
        <begin position="41"/>
        <end position="80"/>
    </location>
</feature>
<reference evidence="2 3" key="1">
    <citation type="journal article" date="2014" name="PLoS Genet.">
        <title>The Genome of Spironucleus salmonicida Highlights a Fish Pathogen Adapted to Fluctuating Environments.</title>
        <authorList>
            <person name="Xu F."/>
            <person name="Jerlstrom-Hultqvist J."/>
            <person name="Einarsson E."/>
            <person name="Astvaldsson A."/>
            <person name="Svard S.G."/>
            <person name="Andersson J.O."/>
        </authorList>
    </citation>
    <scope>NUCLEOTIDE SEQUENCE</scope>
    <source>
        <strain evidence="3">ATCC 50377</strain>
    </source>
</reference>
<dbReference type="Proteomes" id="UP000018208">
    <property type="component" value="Unassembled WGS sequence"/>
</dbReference>
<accession>V6LSP0</accession>
<proteinExistence type="predicted"/>
<dbReference type="EMBL" id="KI546133">
    <property type="protein sequence ID" value="EST43804.1"/>
    <property type="molecule type" value="Genomic_DNA"/>
</dbReference>
<dbReference type="EMBL" id="AUWU02000001">
    <property type="protein sequence ID" value="KAH0577160.1"/>
    <property type="molecule type" value="Genomic_DNA"/>
</dbReference>
<evidence type="ECO:0000256" key="1">
    <source>
        <dbReference type="SAM" id="MobiDB-lite"/>
    </source>
</evidence>
<sequence>MIPRAQPAIIENRSLQPYRGPNYHQKRFIDDACKKLSISTSAAPNQFQRRVSGRPLSARQPGPPQQENSHSQMTQSGVTPERVQRLKGQQPQLSSARLVRNPSSTLGGFGVCSVTSIQALGAPVMEAISPLSTERNCSLSSSHAELEATADSKNILANLYILNQNLRTSKSRSSVISHMTCNIADALRGKSGRISTEDIYAWKQSQCASIQVCGIRRNQSILKSDHEILDAQVHQFRSQKEQSFLGKDFIGYVQMLKRQKRNKQQMVKSIQQIQNDVYIEFDRIFNQISYILILDRKFYLINRYKFTYYVILILCVCDLRQFGNYYLMYQLFQSSAQLSPYQYVLISLRCL</sequence>
<reference evidence="3" key="2">
    <citation type="submission" date="2020-12" db="EMBL/GenBank/DDBJ databases">
        <title>New Spironucleus salmonicida genome in near-complete chromosomes.</title>
        <authorList>
            <person name="Xu F."/>
            <person name="Kurt Z."/>
            <person name="Jimenez-Gonzalez A."/>
            <person name="Astvaldsson A."/>
            <person name="Andersson J.O."/>
            <person name="Svard S.G."/>
        </authorList>
    </citation>
    <scope>NUCLEOTIDE SEQUENCE</scope>
    <source>
        <strain evidence="3">ATCC 50377</strain>
    </source>
</reference>
<evidence type="ECO:0000313" key="4">
    <source>
        <dbReference type="Proteomes" id="UP000018208"/>
    </source>
</evidence>
<organism evidence="2">
    <name type="scientific">Spironucleus salmonicida</name>
    <dbReference type="NCBI Taxonomy" id="348837"/>
    <lineage>
        <taxon>Eukaryota</taxon>
        <taxon>Metamonada</taxon>
        <taxon>Diplomonadida</taxon>
        <taxon>Hexamitidae</taxon>
        <taxon>Hexamitinae</taxon>
        <taxon>Spironucleus</taxon>
    </lineage>
</organism>
<gene>
    <name evidence="2" type="ORF">SS50377_16422</name>
    <name evidence="3" type="ORF">SS50377_20511</name>
</gene>
<dbReference type="VEuPathDB" id="GiardiaDB:SS50377_20511"/>
<evidence type="ECO:0000313" key="3">
    <source>
        <dbReference type="EMBL" id="KAH0577160.1"/>
    </source>
</evidence>